<name>A0AA39IBY6_9BILA</name>
<evidence type="ECO:0000313" key="3">
    <source>
        <dbReference type="EMBL" id="KAK0420222.1"/>
    </source>
</evidence>
<evidence type="ECO:0000256" key="1">
    <source>
        <dbReference type="SAM" id="Phobius"/>
    </source>
</evidence>
<evidence type="ECO:0008006" key="5">
    <source>
        <dbReference type="Google" id="ProtNLM"/>
    </source>
</evidence>
<reference evidence="3" key="1">
    <citation type="submission" date="2023-06" db="EMBL/GenBank/DDBJ databases">
        <title>Genomic analysis of the entomopathogenic nematode Steinernema hermaphroditum.</title>
        <authorList>
            <person name="Schwarz E.M."/>
            <person name="Heppert J.K."/>
            <person name="Baniya A."/>
            <person name="Schwartz H.T."/>
            <person name="Tan C.-H."/>
            <person name="Antoshechkin I."/>
            <person name="Sternberg P.W."/>
            <person name="Goodrich-Blair H."/>
            <person name="Dillman A.R."/>
        </authorList>
    </citation>
    <scope>NUCLEOTIDE SEQUENCE</scope>
    <source>
        <strain evidence="3">PS9179</strain>
        <tissue evidence="3">Whole animal</tissue>
    </source>
</reference>
<proteinExistence type="predicted"/>
<dbReference type="Proteomes" id="UP001175271">
    <property type="component" value="Unassembled WGS sequence"/>
</dbReference>
<feature type="chain" id="PRO_5041468273" description="Lipid-binding serum glycoprotein C-terminal domain-containing protein" evidence="2">
    <location>
        <begin position="35"/>
        <end position="590"/>
    </location>
</feature>
<dbReference type="AlphaFoldDB" id="A0AA39IBY6"/>
<accession>A0AA39IBY6</accession>
<gene>
    <name evidence="3" type="ORF">QR680_014569</name>
</gene>
<keyword evidence="1" id="KW-1133">Transmembrane helix</keyword>
<dbReference type="EMBL" id="JAUCMV010000002">
    <property type="protein sequence ID" value="KAK0420222.1"/>
    <property type="molecule type" value="Genomic_DNA"/>
</dbReference>
<evidence type="ECO:0000256" key="2">
    <source>
        <dbReference type="SAM" id="SignalP"/>
    </source>
</evidence>
<dbReference type="GO" id="GO:0008289">
    <property type="term" value="F:lipid binding"/>
    <property type="evidence" value="ECO:0007669"/>
    <property type="project" value="InterPro"/>
</dbReference>
<sequence length="590" mass="66707">MTTLSISLCVKLRTNSLVVAVLCLSLNPLNVSDGNPDLWLASNYRLILAGIYTDDFVATTIDTVDISQKNPMPQKRKLPKLSAYVILQLCIASFLFFVRLDSVIFSELDLGIDFGSAAATQIFAQALRHTLKNPQPFEFRLNPYSSHGKANDELARFDIDNKIAYSNVSIEFHQRVLRLNFDNFKMHTDTVVSADLWPVLFDRQLIQTKLESKRVSLELTINSSHVDVSDCVIDESDFAINSDHSSIFEMTMVFASPLIKPYIGSMVCPALKNAVVNAHYNTIQELPYDNLLPSKLGDVVINTNSSLFYQLDLIQLREKHMCMDVQMSWDELTLGDSVASTLDDFSYCSIKDSEDDRVTVWMDDALANSLFEQVKWDFQWMEEKIPVSSPQLPQSSRDFFSTLCLDCFFLLRVWANGRPVLTAVNNSIVAEIDERINLKAVNPDRNVTSVVVSFSIKIIAQLKPTFDETTLRTRLELVDTSIKMEQGAFPPAWAFFVQDLVKGMIMDVIWPELKRSVEDITYTQGLPISKWCGVDPNGIQALIDDSKFGLSARLTLKNLIPDQCAQDMKANLPKIDKLLTVISDQKFRKR</sequence>
<keyword evidence="2" id="KW-0732">Signal</keyword>
<keyword evidence="1" id="KW-0812">Transmembrane</keyword>
<keyword evidence="1" id="KW-0472">Membrane</keyword>
<dbReference type="Gene3D" id="3.15.10.10">
    <property type="entry name" value="Bactericidal permeability-increasing protein, domain 1"/>
    <property type="match status" value="1"/>
</dbReference>
<keyword evidence="4" id="KW-1185">Reference proteome</keyword>
<dbReference type="InterPro" id="IPR017943">
    <property type="entry name" value="Bactericidal_perm-incr_a/b_dom"/>
</dbReference>
<feature type="transmembrane region" description="Helical" evidence="1">
    <location>
        <begin position="81"/>
        <end position="100"/>
    </location>
</feature>
<organism evidence="3 4">
    <name type="scientific">Steinernema hermaphroditum</name>
    <dbReference type="NCBI Taxonomy" id="289476"/>
    <lineage>
        <taxon>Eukaryota</taxon>
        <taxon>Metazoa</taxon>
        <taxon>Ecdysozoa</taxon>
        <taxon>Nematoda</taxon>
        <taxon>Chromadorea</taxon>
        <taxon>Rhabditida</taxon>
        <taxon>Tylenchina</taxon>
        <taxon>Panagrolaimomorpha</taxon>
        <taxon>Strongyloidoidea</taxon>
        <taxon>Steinernematidae</taxon>
        <taxon>Steinernema</taxon>
    </lineage>
</organism>
<feature type="signal peptide" evidence="2">
    <location>
        <begin position="1"/>
        <end position="34"/>
    </location>
</feature>
<comment type="caution">
    <text evidence="3">The sequence shown here is derived from an EMBL/GenBank/DDBJ whole genome shotgun (WGS) entry which is preliminary data.</text>
</comment>
<dbReference type="SUPFAM" id="SSF55394">
    <property type="entry name" value="Bactericidal permeability-increasing protein, BPI"/>
    <property type="match status" value="1"/>
</dbReference>
<protein>
    <recommendedName>
        <fullName evidence="5">Lipid-binding serum glycoprotein C-terminal domain-containing protein</fullName>
    </recommendedName>
</protein>
<dbReference type="Gene3D" id="3.15.20.10">
    <property type="entry name" value="Bactericidal permeability-increasing protein, domain 2"/>
    <property type="match status" value="1"/>
</dbReference>
<evidence type="ECO:0000313" key="4">
    <source>
        <dbReference type="Proteomes" id="UP001175271"/>
    </source>
</evidence>